<dbReference type="PANTHER" id="PTHR31131:SF6">
    <property type="entry name" value="CASTOR ACT DOMAIN-CONTAINING PROTEIN"/>
    <property type="match status" value="1"/>
</dbReference>
<dbReference type="PANTHER" id="PTHR31131">
    <property type="entry name" value="CHROMOSOME 1, WHOLE GENOME SHOTGUN SEQUENCE"/>
    <property type="match status" value="1"/>
</dbReference>
<dbReference type="Pfam" id="PF13840">
    <property type="entry name" value="ACT_7"/>
    <property type="match status" value="1"/>
</dbReference>
<feature type="transmembrane region" description="Helical" evidence="1">
    <location>
        <begin position="68"/>
        <end position="91"/>
    </location>
</feature>
<accession>A0A212KC97</accession>
<dbReference type="Gene3D" id="3.30.2130.10">
    <property type="entry name" value="VC0802-like"/>
    <property type="match status" value="1"/>
</dbReference>
<dbReference type="InterPro" id="IPR027795">
    <property type="entry name" value="CASTOR_ACT_dom"/>
</dbReference>
<reference evidence="3" key="1">
    <citation type="submission" date="2016-04" db="EMBL/GenBank/DDBJ databases">
        <authorList>
            <person name="Evans L.H."/>
            <person name="Alamgir A."/>
            <person name="Owens N."/>
            <person name="Weber N.D."/>
            <person name="Virtaneva K."/>
            <person name="Barbian K."/>
            <person name="Babar A."/>
            <person name="Rosenke K."/>
        </authorList>
    </citation>
    <scope>NUCLEOTIDE SEQUENCE</scope>
    <source>
        <strain evidence="3">92-2</strain>
    </source>
</reference>
<dbReference type="SUPFAM" id="SSF55021">
    <property type="entry name" value="ACT-like"/>
    <property type="match status" value="2"/>
</dbReference>
<keyword evidence="1" id="KW-1133">Transmembrane helix</keyword>
<organism evidence="3">
    <name type="scientific">uncultured Desulfovibrio sp</name>
    <dbReference type="NCBI Taxonomy" id="167968"/>
    <lineage>
        <taxon>Bacteria</taxon>
        <taxon>Pseudomonadati</taxon>
        <taxon>Thermodesulfobacteriota</taxon>
        <taxon>Desulfovibrionia</taxon>
        <taxon>Desulfovibrionales</taxon>
        <taxon>Desulfovibrionaceae</taxon>
        <taxon>Desulfovibrio</taxon>
        <taxon>environmental samples</taxon>
    </lineage>
</organism>
<dbReference type="InterPro" id="IPR045865">
    <property type="entry name" value="ACT-like_dom_sf"/>
</dbReference>
<keyword evidence="1" id="KW-0472">Membrane</keyword>
<evidence type="ECO:0000259" key="2">
    <source>
        <dbReference type="Pfam" id="PF13840"/>
    </source>
</evidence>
<dbReference type="InterPro" id="IPR051719">
    <property type="entry name" value="CASTOR_mTORC1"/>
</dbReference>
<dbReference type="EMBL" id="FLUP01000001">
    <property type="protein sequence ID" value="SBW09277.1"/>
    <property type="molecule type" value="Genomic_DNA"/>
</dbReference>
<dbReference type="RefSeq" id="WP_227118846.1">
    <property type="nucleotide sequence ID" value="NZ_LT598928.1"/>
</dbReference>
<keyword evidence="1" id="KW-0812">Transmembrane</keyword>
<sequence>MRLQVIEGKFSVCKVENLRAVNFHVPWLFVGKTDAEISVVCLTADVPHATLAREDGWRALRVAGQMDFGLTGVMAGLSTVLAQAGISIFAVSTFDTDYILMKAEKLAPAIEALEAGGHTVERAAL</sequence>
<gene>
    <name evidence="3" type="ORF">KM92DES2_12661</name>
</gene>
<dbReference type="InterPro" id="IPR016540">
    <property type="entry name" value="UCP008459"/>
</dbReference>
<dbReference type="AlphaFoldDB" id="A0A212KC97"/>
<feature type="domain" description="CASTOR ACT" evidence="2">
    <location>
        <begin position="54"/>
        <end position="114"/>
    </location>
</feature>
<evidence type="ECO:0000313" key="3">
    <source>
        <dbReference type="EMBL" id="SBW09277.1"/>
    </source>
</evidence>
<name>A0A212KC97_9BACT</name>
<proteinExistence type="predicted"/>
<evidence type="ECO:0000256" key="1">
    <source>
        <dbReference type="SAM" id="Phobius"/>
    </source>
</evidence>
<dbReference type="PIRSF" id="PIRSF008459">
    <property type="entry name" value="UCP008459"/>
    <property type="match status" value="1"/>
</dbReference>
<protein>
    <recommendedName>
        <fullName evidence="2">CASTOR ACT domain-containing protein</fullName>
    </recommendedName>
</protein>